<keyword evidence="5 9" id="KW-0812">Transmembrane</keyword>
<evidence type="ECO:0000256" key="7">
    <source>
        <dbReference type="ARBA" id="ARBA00023136"/>
    </source>
</evidence>
<organism evidence="10 11">
    <name type="scientific">Enterovibrio gelatinilyticus</name>
    <dbReference type="NCBI Taxonomy" id="2899819"/>
    <lineage>
        <taxon>Bacteria</taxon>
        <taxon>Pseudomonadati</taxon>
        <taxon>Pseudomonadota</taxon>
        <taxon>Gammaproteobacteria</taxon>
        <taxon>Vibrionales</taxon>
        <taxon>Vibrionaceae</taxon>
        <taxon>Enterovibrio</taxon>
    </lineage>
</organism>
<dbReference type="InterPro" id="IPR048279">
    <property type="entry name" value="MdtK-like"/>
</dbReference>
<dbReference type="InterPro" id="IPR002528">
    <property type="entry name" value="MATE_fam"/>
</dbReference>
<gene>
    <name evidence="10" type="ORF">LRP50_09320</name>
</gene>
<dbReference type="Pfam" id="PF01554">
    <property type="entry name" value="MatE"/>
    <property type="match status" value="2"/>
</dbReference>
<feature type="transmembrane region" description="Helical" evidence="9">
    <location>
        <begin position="369"/>
        <end position="392"/>
    </location>
</feature>
<evidence type="ECO:0000256" key="6">
    <source>
        <dbReference type="ARBA" id="ARBA00022989"/>
    </source>
</evidence>
<dbReference type="PANTHER" id="PTHR42925:SF2">
    <property type="entry name" value="NA+ DRIVEN MULTIDRUG EFFLUX PUMP"/>
    <property type="match status" value="1"/>
</dbReference>
<accession>A0ABT5QZ93</accession>
<dbReference type="NCBIfam" id="TIGR00797">
    <property type="entry name" value="matE"/>
    <property type="match status" value="1"/>
</dbReference>
<evidence type="ECO:0000256" key="9">
    <source>
        <dbReference type="SAM" id="Phobius"/>
    </source>
</evidence>
<dbReference type="PIRSF" id="PIRSF006603">
    <property type="entry name" value="DinF"/>
    <property type="match status" value="1"/>
</dbReference>
<evidence type="ECO:0000256" key="8">
    <source>
        <dbReference type="ARBA" id="ARBA00030855"/>
    </source>
</evidence>
<feature type="transmembrane region" description="Helical" evidence="9">
    <location>
        <begin position="399"/>
        <end position="422"/>
    </location>
</feature>
<dbReference type="InterPro" id="IPR047135">
    <property type="entry name" value="YsiQ"/>
</dbReference>
<feature type="transmembrane region" description="Helical" evidence="9">
    <location>
        <begin position="328"/>
        <end position="349"/>
    </location>
</feature>
<feature type="transmembrane region" description="Helical" evidence="9">
    <location>
        <begin position="59"/>
        <end position="84"/>
    </location>
</feature>
<feature type="transmembrane region" description="Helical" evidence="9">
    <location>
        <begin position="428"/>
        <end position="447"/>
    </location>
</feature>
<feature type="transmembrane region" description="Helical" evidence="9">
    <location>
        <begin position="96"/>
        <end position="119"/>
    </location>
</feature>
<dbReference type="EMBL" id="JAJUBC010000008">
    <property type="protein sequence ID" value="MDD1793324.1"/>
    <property type="molecule type" value="Genomic_DNA"/>
</dbReference>
<proteinExistence type="predicted"/>
<feature type="transmembrane region" description="Helical" evidence="9">
    <location>
        <begin position="198"/>
        <end position="221"/>
    </location>
</feature>
<feature type="transmembrane region" description="Helical" evidence="9">
    <location>
        <begin position="139"/>
        <end position="160"/>
    </location>
</feature>
<keyword evidence="11" id="KW-1185">Reference proteome</keyword>
<keyword evidence="4" id="KW-1003">Cell membrane</keyword>
<evidence type="ECO:0000313" key="11">
    <source>
        <dbReference type="Proteomes" id="UP001149400"/>
    </source>
</evidence>
<dbReference type="Proteomes" id="UP001149400">
    <property type="component" value="Unassembled WGS sequence"/>
</dbReference>
<dbReference type="RefSeq" id="WP_274164182.1">
    <property type="nucleotide sequence ID" value="NZ_JAJUBC010000008.1"/>
</dbReference>
<keyword evidence="6 9" id="KW-1133">Transmembrane helix</keyword>
<evidence type="ECO:0000256" key="2">
    <source>
        <dbReference type="ARBA" id="ARBA00013489"/>
    </source>
</evidence>
<feature type="transmembrane region" description="Helical" evidence="9">
    <location>
        <begin position="280"/>
        <end position="308"/>
    </location>
</feature>
<reference evidence="10" key="1">
    <citation type="submission" date="2021-12" db="EMBL/GenBank/DDBJ databases">
        <title>Enterovibrio ZSDZ35 sp. nov. and Enterovibrio ZSDZ42 sp. nov., isolated from coastal seawater in Qingdao.</title>
        <authorList>
            <person name="Zhang P."/>
        </authorList>
    </citation>
    <scope>NUCLEOTIDE SEQUENCE</scope>
    <source>
        <strain evidence="10">ZSDZ42</strain>
    </source>
</reference>
<comment type="subcellular location">
    <subcellularLocation>
        <location evidence="1">Cell inner membrane</location>
        <topology evidence="1">Multi-pass membrane protein</topology>
    </subcellularLocation>
</comment>
<evidence type="ECO:0000256" key="5">
    <source>
        <dbReference type="ARBA" id="ARBA00022692"/>
    </source>
</evidence>
<evidence type="ECO:0000256" key="4">
    <source>
        <dbReference type="ARBA" id="ARBA00022475"/>
    </source>
</evidence>
<name>A0ABT5QZ93_9GAMM</name>
<evidence type="ECO:0000256" key="1">
    <source>
        <dbReference type="ARBA" id="ARBA00004429"/>
    </source>
</evidence>
<sequence>MALITRYLSHFHQYKTLLALAVPVALQTAIFSSKSTVDTLMLGTLSELDIAAIGLAAKAQMIISFFIIGLSIGGGQIAAQCFGVKTEDGKRKFHNTIFITLVLSAAVSFVFFIVLFFAPSLLMSLGTQSPEIISKGSDYLQIIALSLFCFAYASSIACGLRSMHQPGIATKVSFIGVILNLALNWVFIFGHFGMPAMGIKGAALGTLLSAFIECVVLYLYLKSKNHLLSYFPVSLFKHLTWQDFLVVTKLSATAAVNSVVWAAGLFAFHAILGYSDPNLLVALSVLAPIEALAMSLLIGLATAGSVLVGNLVGANQHDQLPTTIRQHLVMSVGIGVVSAALLMALKSLVLSMFFHNDVTTAAELMTAGLYNIMAVSLIVKSLSMMLIVGILRAGGDARFCLITDVLAQWVFLLPCAYWLTHVLNVDPIYLFGLVLLEEGIKVLICVWRLNSNRWVRNLAEGLN</sequence>
<dbReference type="PANTHER" id="PTHR42925">
    <property type="entry name" value="MULTIDRUG AND TOXIN EFFLUX PROTEIN MATE FAMILY"/>
    <property type="match status" value="1"/>
</dbReference>
<comment type="caution">
    <text evidence="10">The sequence shown here is derived from an EMBL/GenBank/DDBJ whole genome shotgun (WGS) entry which is preliminary data.</text>
</comment>
<feature type="transmembrane region" description="Helical" evidence="9">
    <location>
        <begin position="172"/>
        <end position="192"/>
    </location>
</feature>
<feature type="transmembrane region" description="Helical" evidence="9">
    <location>
        <begin position="254"/>
        <end position="274"/>
    </location>
</feature>
<evidence type="ECO:0000313" key="10">
    <source>
        <dbReference type="EMBL" id="MDD1793324.1"/>
    </source>
</evidence>
<protein>
    <recommendedName>
        <fullName evidence="2">Multidrug resistance protein NorM</fullName>
    </recommendedName>
    <alternativeName>
        <fullName evidence="8">Na(+)/drug antiporter</fullName>
    </alternativeName>
</protein>
<keyword evidence="3" id="KW-0813">Transport</keyword>
<evidence type="ECO:0000256" key="3">
    <source>
        <dbReference type="ARBA" id="ARBA00022448"/>
    </source>
</evidence>
<keyword evidence="7 9" id="KW-0472">Membrane</keyword>